<gene>
    <name evidence="3" type="ORF">ABT272_07995</name>
</gene>
<dbReference type="Pfam" id="PF13581">
    <property type="entry name" value="HATPase_c_2"/>
    <property type="match status" value="1"/>
</dbReference>
<keyword evidence="4" id="KW-1185">Reference proteome</keyword>
<dbReference type="PANTHER" id="PTHR35526:SF3">
    <property type="entry name" value="ANTI-SIGMA-F FACTOR RSBW"/>
    <property type="match status" value="1"/>
</dbReference>
<dbReference type="InterPro" id="IPR003594">
    <property type="entry name" value="HATPase_dom"/>
</dbReference>
<keyword evidence="1" id="KW-0808">Transferase</keyword>
<keyword evidence="3" id="KW-0547">Nucleotide-binding</keyword>
<keyword evidence="1" id="KW-0418">Kinase</keyword>
<proteinExistence type="predicted"/>
<evidence type="ECO:0000259" key="2">
    <source>
        <dbReference type="Pfam" id="PF13581"/>
    </source>
</evidence>
<dbReference type="SUPFAM" id="SSF55874">
    <property type="entry name" value="ATPase domain of HSP90 chaperone/DNA topoisomerase II/histidine kinase"/>
    <property type="match status" value="1"/>
</dbReference>
<keyword evidence="3" id="KW-0067">ATP-binding</keyword>
<evidence type="ECO:0000313" key="4">
    <source>
        <dbReference type="Proteomes" id="UP001470023"/>
    </source>
</evidence>
<name>A0ABV1U1T6_9ACTN</name>
<evidence type="ECO:0000313" key="3">
    <source>
        <dbReference type="EMBL" id="MER6427677.1"/>
    </source>
</evidence>
<dbReference type="InterPro" id="IPR036890">
    <property type="entry name" value="HATPase_C_sf"/>
</dbReference>
<sequence length="136" mass="14946">MHKQEHAEHSFTAVPESIAAARAFTEQTLEAWRVTGRMDDVRLCVSELASNAVNHGTPTEDGGHVFHVRIDADDTLIRVEVEDDDPLSTPRVRQPAEGDTGGRGMLIVESLSAAWGYESHDADGKAVWTEFFTSRA</sequence>
<keyword evidence="1" id="KW-0723">Serine/threonine-protein kinase</keyword>
<dbReference type="Proteomes" id="UP001470023">
    <property type="component" value="Unassembled WGS sequence"/>
</dbReference>
<dbReference type="CDD" id="cd16936">
    <property type="entry name" value="HATPase_RsbW-like"/>
    <property type="match status" value="1"/>
</dbReference>
<protein>
    <submittedName>
        <fullName evidence="3">ATP-binding protein</fullName>
    </submittedName>
</protein>
<dbReference type="Gene3D" id="3.30.565.10">
    <property type="entry name" value="Histidine kinase-like ATPase, C-terminal domain"/>
    <property type="match status" value="1"/>
</dbReference>
<dbReference type="RefSeq" id="WP_352063114.1">
    <property type="nucleotide sequence ID" value="NZ_JBEOYA010000090.1"/>
</dbReference>
<organism evidence="3 4">
    <name type="scientific">Streptomyces sp. 900105245</name>
    <dbReference type="NCBI Taxonomy" id="3154379"/>
    <lineage>
        <taxon>Bacteria</taxon>
        <taxon>Bacillati</taxon>
        <taxon>Actinomycetota</taxon>
        <taxon>Actinomycetes</taxon>
        <taxon>Kitasatosporales</taxon>
        <taxon>Streptomycetaceae</taxon>
        <taxon>Streptomyces</taxon>
    </lineage>
</organism>
<evidence type="ECO:0000256" key="1">
    <source>
        <dbReference type="ARBA" id="ARBA00022527"/>
    </source>
</evidence>
<reference evidence="3 4" key="1">
    <citation type="submission" date="2024-06" db="EMBL/GenBank/DDBJ databases">
        <title>The Natural Products Discovery Center: Release of the First 8490 Sequenced Strains for Exploring Actinobacteria Biosynthetic Diversity.</title>
        <authorList>
            <person name="Kalkreuter E."/>
            <person name="Kautsar S.A."/>
            <person name="Yang D."/>
            <person name="Bader C.D."/>
            <person name="Teijaro C.N."/>
            <person name="Fluegel L."/>
            <person name="Davis C.M."/>
            <person name="Simpson J.R."/>
            <person name="Lauterbach L."/>
            <person name="Steele A.D."/>
            <person name="Gui C."/>
            <person name="Meng S."/>
            <person name="Li G."/>
            <person name="Viehrig K."/>
            <person name="Ye F."/>
            <person name="Su P."/>
            <person name="Kiefer A.F."/>
            <person name="Nichols A."/>
            <person name="Cepeda A.J."/>
            <person name="Yan W."/>
            <person name="Fan B."/>
            <person name="Jiang Y."/>
            <person name="Adhikari A."/>
            <person name="Zheng C.-J."/>
            <person name="Schuster L."/>
            <person name="Cowan T.M."/>
            <person name="Smanski M.J."/>
            <person name="Chevrette M.G."/>
            <person name="De Carvalho L.P.S."/>
            <person name="Shen B."/>
        </authorList>
    </citation>
    <scope>NUCLEOTIDE SEQUENCE [LARGE SCALE GENOMIC DNA]</scope>
    <source>
        <strain evidence="3 4">NPDC001166</strain>
    </source>
</reference>
<dbReference type="GO" id="GO:0005524">
    <property type="term" value="F:ATP binding"/>
    <property type="evidence" value="ECO:0007669"/>
    <property type="project" value="UniProtKB-KW"/>
</dbReference>
<accession>A0ABV1U1T6</accession>
<feature type="domain" description="Histidine kinase/HSP90-like ATPase" evidence="2">
    <location>
        <begin position="11"/>
        <end position="128"/>
    </location>
</feature>
<dbReference type="PANTHER" id="PTHR35526">
    <property type="entry name" value="ANTI-SIGMA-F FACTOR RSBW-RELATED"/>
    <property type="match status" value="1"/>
</dbReference>
<dbReference type="EMBL" id="JBEPAZ010000005">
    <property type="protein sequence ID" value="MER6427677.1"/>
    <property type="molecule type" value="Genomic_DNA"/>
</dbReference>
<dbReference type="InterPro" id="IPR050267">
    <property type="entry name" value="Anti-sigma-factor_SerPK"/>
</dbReference>
<comment type="caution">
    <text evidence="3">The sequence shown here is derived from an EMBL/GenBank/DDBJ whole genome shotgun (WGS) entry which is preliminary data.</text>
</comment>